<dbReference type="Proteomes" id="UP000310200">
    <property type="component" value="Unassembled WGS sequence"/>
</dbReference>
<keyword evidence="2" id="KW-0964">Secreted</keyword>
<dbReference type="EMBL" id="QBLH01003813">
    <property type="protein sequence ID" value="TGZ32635.1"/>
    <property type="molecule type" value="Genomic_DNA"/>
</dbReference>
<sequence>MDSSTPAATCGQVSSVGLNANDKQAIVKKHNELRQRVASGQEKKGNPDRFAVGQNIAQKSSTGGNNFPVESFVQMWYDEVDKFDKNKVSKYEFDPNTGHYTQVVWADTKKVGCGQISYKSNGWNTKYVVCNYGPSGNWIVAENFAGTYATDYCNLKFCKKIKGHTMCTYASPIPATLCRQWSSQGFNDAERKAIVEKHNQLRKKVASGEEKRGKNGPQPAAVFMPNLTWDKELEIIAQRWANQCSRGHDSCRNVERFSVGQNIASSSNKSTLEEMIQSWYNEVANFDRRYISTYGHSGEVGHYTQIVWADTTKIGCGRIKYKEPNGWTMHYLVCNYGPTGNVIGKKIYEIKN</sequence>
<name>A0A4S2JB17_9HYME</name>
<organism evidence="5 6">
    <name type="scientific">Temnothorax longispinosus</name>
    <dbReference type="NCBI Taxonomy" id="300112"/>
    <lineage>
        <taxon>Eukaryota</taxon>
        <taxon>Metazoa</taxon>
        <taxon>Ecdysozoa</taxon>
        <taxon>Arthropoda</taxon>
        <taxon>Hexapoda</taxon>
        <taxon>Insecta</taxon>
        <taxon>Pterygota</taxon>
        <taxon>Neoptera</taxon>
        <taxon>Endopterygota</taxon>
        <taxon>Hymenoptera</taxon>
        <taxon>Apocrita</taxon>
        <taxon>Aculeata</taxon>
        <taxon>Formicoidea</taxon>
        <taxon>Formicidae</taxon>
        <taxon>Myrmicinae</taxon>
        <taxon>Temnothorax</taxon>
    </lineage>
</organism>
<proteinExistence type="predicted"/>
<dbReference type="STRING" id="300112.A0A4S2JB17"/>
<dbReference type="GO" id="GO:0005576">
    <property type="term" value="C:extracellular region"/>
    <property type="evidence" value="ECO:0007669"/>
    <property type="project" value="UniProtKB-SubCell"/>
</dbReference>
<evidence type="ECO:0000256" key="1">
    <source>
        <dbReference type="ARBA" id="ARBA00004613"/>
    </source>
</evidence>
<dbReference type="PRINTS" id="PR00838">
    <property type="entry name" value="V5ALLERGEN"/>
</dbReference>
<dbReference type="InterPro" id="IPR001283">
    <property type="entry name" value="CRISP-related"/>
</dbReference>
<dbReference type="SMART" id="SM00198">
    <property type="entry name" value="SCP"/>
    <property type="match status" value="2"/>
</dbReference>
<reference evidence="5 6" key="1">
    <citation type="journal article" date="2019" name="Philos. Trans. R. Soc. Lond., B, Biol. Sci.">
        <title>Ant behaviour and brain gene expression of defending hosts depend on the ecological success of the intruding social parasite.</title>
        <authorList>
            <person name="Kaur R."/>
            <person name="Stoldt M."/>
            <person name="Jongepier E."/>
            <person name="Feldmeyer B."/>
            <person name="Menzel F."/>
            <person name="Bornberg-Bauer E."/>
            <person name="Foitzik S."/>
        </authorList>
    </citation>
    <scope>NUCLEOTIDE SEQUENCE [LARGE SCALE GENOMIC DNA]</scope>
    <source>
        <tissue evidence="5">Whole body</tissue>
    </source>
</reference>
<dbReference type="Gene3D" id="3.40.33.10">
    <property type="entry name" value="CAP"/>
    <property type="match status" value="3"/>
</dbReference>
<comment type="caution">
    <text evidence="5">The sequence shown here is derived from an EMBL/GenBank/DDBJ whole genome shotgun (WGS) entry which is preliminary data.</text>
</comment>
<dbReference type="PANTHER" id="PTHR10334">
    <property type="entry name" value="CYSTEINE-RICH SECRETORY PROTEIN-RELATED"/>
    <property type="match status" value="1"/>
</dbReference>
<evidence type="ECO:0000313" key="6">
    <source>
        <dbReference type="Proteomes" id="UP000310200"/>
    </source>
</evidence>
<keyword evidence="3" id="KW-1015">Disulfide bond</keyword>
<gene>
    <name evidence="5" type="ORF">DBV15_09087</name>
</gene>
<feature type="domain" description="SCP" evidence="4">
    <location>
        <begin position="21"/>
        <end position="140"/>
    </location>
</feature>
<evidence type="ECO:0000256" key="2">
    <source>
        <dbReference type="ARBA" id="ARBA00022525"/>
    </source>
</evidence>
<evidence type="ECO:0000256" key="3">
    <source>
        <dbReference type="ARBA" id="ARBA00023157"/>
    </source>
</evidence>
<dbReference type="CDD" id="cd05380">
    <property type="entry name" value="CAP_euk"/>
    <property type="match status" value="2"/>
</dbReference>
<dbReference type="InterPro" id="IPR014044">
    <property type="entry name" value="CAP_dom"/>
</dbReference>
<protein>
    <recommendedName>
        <fullName evidence="4">SCP domain-containing protein</fullName>
    </recommendedName>
</protein>
<dbReference type="InterPro" id="IPR018244">
    <property type="entry name" value="Allrgn_V5/Tpx1_CS"/>
</dbReference>
<comment type="subcellular location">
    <subcellularLocation>
        <location evidence="1">Secreted</location>
    </subcellularLocation>
</comment>
<feature type="domain" description="SCP" evidence="4">
    <location>
        <begin position="189"/>
        <end position="344"/>
    </location>
</feature>
<accession>A0A4S2JB17</accession>
<dbReference type="InterPro" id="IPR002413">
    <property type="entry name" value="V5_allergen-like"/>
</dbReference>
<dbReference type="InterPro" id="IPR035940">
    <property type="entry name" value="CAP_sf"/>
</dbReference>
<dbReference type="Pfam" id="PF00188">
    <property type="entry name" value="CAP"/>
    <property type="match status" value="2"/>
</dbReference>
<dbReference type="PROSITE" id="PS01009">
    <property type="entry name" value="CRISP_1"/>
    <property type="match status" value="2"/>
</dbReference>
<evidence type="ECO:0000259" key="4">
    <source>
        <dbReference type="SMART" id="SM00198"/>
    </source>
</evidence>
<dbReference type="PRINTS" id="PR00837">
    <property type="entry name" value="V5TPXLIKE"/>
</dbReference>
<dbReference type="PROSITE" id="PS01010">
    <property type="entry name" value="CRISP_2"/>
    <property type="match status" value="2"/>
</dbReference>
<keyword evidence="6" id="KW-1185">Reference proteome</keyword>
<evidence type="ECO:0000313" key="5">
    <source>
        <dbReference type="EMBL" id="TGZ32635.1"/>
    </source>
</evidence>
<dbReference type="SUPFAM" id="SSF55797">
    <property type="entry name" value="PR-1-like"/>
    <property type="match status" value="2"/>
</dbReference>
<dbReference type="AlphaFoldDB" id="A0A4S2JB17"/>